<dbReference type="Proteomes" id="UP000028524">
    <property type="component" value="Unassembled WGS sequence"/>
</dbReference>
<evidence type="ECO:0000256" key="4">
    <source>
        <dbReference type="ARBA" id="ARBA00023163"/>
    </source>
</evidence>
<sequence length="653" mass="72734">MESPSTPDCQSADNIICHQLFQNGATQRVEADAESPTAPKGLRAMQRGQGKVPFPGQERRTSPLRPVRPAGRCLRAKNNQKPEAAAAGREQQTKSLKSTSSQGQVDTGPSEDSPGRHERALEIPSSNSAAPDHGMHVLPRASQTAPTTPSADPPLGLSWQQVYRILHLYRGRRMSFFAFVPVAQDTTAENLFATRPFLTRAIMLAAAPLPLPRLRTMRLEIMVYLSQHLLVAPEVSLDMVQGLLVLVACGGVPFHDQSITHLTYLLLGCAYNLQITQPYNQATEQINNFLDDPNKTKGAACKPVYIVFSEYLCLMIYPCRNSSCHARHNPLRGRHVDTTADSLRAAREYPADFFVERNVRMMQIEERLADAFGDQKSGDPSKAYLFLVEGNARSVRTELDAILESVKNEMLEIDALRAPARSPDAMEYQHKRFKMHHSYILVKLYEPATQLQNLARNGVLPSHHRSMYIRNCLVAAKTFFDTLFTLAPAEFLYESIVLMQYTMNVLAVTTRLLLMEAPDWDASLARLTVDFGGLADSLIDILEAAERLRRQDVDRFTQDMGIPTTAEEEQVAGPMYDVAKKLRWVKHCFEARVRGSSLAEWLAEDANGDFLREVQADMKALGGRPAGSAPMWWGGLLADMDLDIDVGATQARV</sequence>
<dbReference type="GO" id="GO:0000981">
    <property type="term" value="F:DNA-binding transcription factor activity, RNA polymerase II-specific"/>
    <property type="evidence" value="ECO:0007669"/>
    <property type="project" value="TreeGrafter"/>
</dbReference>
<protein>
    <recommendedName>
        <fullName evidence="9">Transcription factor domain-containing protein</fullName>
    </recommendedName>
</protein>
<reference evidence="7 8" key="1">
    <citation type="journal article" date="2014" name="BMC Genomics">
        <title>Comparative genome sequencing reveals chemotype-specific gene clusters in the toxigenic black mold Stachybotrys.</title>
        <authorList>
            <person name="Semeiks J."/>
            <person name="Borek D."/>
            <person name="Otwinowski Z."/>
            <person name="Grishin N.V."/>
        </authorList>
    </citation>
    <scope>NUCLEOTIDE SEQUENCE [LARGE SCALE GENOMIC DNA]</scope>
    <source>
        <strain evidence="7 8">IBT 40285</strain>
    </source>
</reference>
<evidence type="ECO:0000256" key="6">
    <source>
        <dbReference type="SAM" id="MobiDB-lite"/>
    </source>
</evidence>
<dbReference type="InParanoid" id="A0A084QJD6"/>
<comment type="subcellular location">
    <subcellularLocation>
        <location evidence="1">Nucleus</location>
    </subcellularLocation>
</comment>
<evidence type="ECO:0000313" key="7">
    <source>
        <dbReference type="EMBL" id="KFA64071.1"/>
    </source>
</evidence>
<keyword evidence="3" id="KW-0238">DNA-binding</keyword>
<keyword evidence="4" id="KW-0804">Transcription</keyword>
<feature type="compositionally biased region" description="Low complexity" evidence="6">
    <location>
        <begin position="93"/>
        <end position="104"/>
    </location>
</feature>
<feature type="region of interest" description="Disordered" evidence="6">
    <location>
        <begin position="25"/>
        <end position="153"/>
    </location>
</feature>
<evidence type="ECO:0000256" key="5">
    <source>
        <dbReference type="ARBA" id="ARBA00023242"/>
    </source>
</evidence>
<name>A0A084QJD6_STAC4</name>
<evidence type="ECO:0000256" key="3">
    <source>
        <dbReference type="ARBA" id="ARBA00023125"/>
    </source>
</evidence>
<accession>A0A084QJD6</accession>
<dbReference type="InterPro" id="IPR051089">
    <property type="entry name" value="prtT"/>
</dbReference>
<dbReference type="AlphaFoldDB" id="A0A084QJD6"/>
<evidence type="ECO:0000313" key="8">
    <source>
        <dbReference type="Proteomes" id="UP000028524"/>
    </source>
</evidence>
<keyword evidence="2" id="KW-0805">Transcription regulation</keyword>
<dbReference type="OMA" id="LYVMLQA"/>
<evidence type="ECO:0008006" key="9">
    <source>
        <dbReference type="Google" id="ProtNLM"/>
    </source>
</evidence>
<dbReference type="PANTHER" id="PTHR31845:SF10">
    <property type="entry name" value="ZN(II)2CYS6 TRANSCRIPTION FACTOR (EUROFUNG)"/>
    <property type="match status" value="1"/>
</dbReference>
<gene>
    <name evidence="7" type="ORF">S40285_06734</name>
</gene>
<dbReference type="GO" id="GO:0005634">
    <property type="term" value="C:nucleus"/>
    <property type="evidence" value="ECO:0007669"/>
    <property type="project" value="UniProtKB-SubCell"/>
</dbReference>
<organism evidence="7 8">
    <name type="scientific">Stachybotrys chlorohalonatus (strain IBT 40285)</name>
    <dbReference type="NCBI Taxonomy" id="1283841"/>
    <lineage>
        <taxon>Eukaryota</taxon>
        <taxon>Fungi</taxon>
        <taxon>Dikarya</taxon>
        <taxon>Ascomycota</taxon>
        <taxon>Pezizomycotina</taxon>
        <taxon>Sordariomycetes</taxon>
        <taxon>Hypocreomycetidae</taxon>
        <taxon>Hypocreales</taxon>
        <taxon>Stachybotryaceae</taxon>
        <taxon>Stachybotrys</taxon>
    </lineage>
</organism>
<evidence type="ECO:0000256" key="2">
    <source>
        <dbReference type="ARBA" id="ARBA00023015"/>
    </source>
</evidence>
<dbReference type="STRING" id="1283841.A0A084QJD6"/>
<dbReference type="PANTHER" id="PTHR31845">
    <property type="entry name" value="FINGER DOMAIN PROTEIN, PUTATIVE-RELATED"/>
    <property type="match status" value="1"/>
</dbReference>
<dbReference type="EMBL" id="KL660703">
    <property type="protein sequence ID" value="KFA64071.1"/>
    <property type="molecule type" value="Genomic_DNA"/>
</dbReference>
<proteinExistence type="predicted"/>
<dbReference type="GO" id="GO:0000976">
    <property type="term" value="F:transcription cis-regulatory region binding"/>
    <property type="evidence" value="ECO:0007669"/>
    <property type="project" value="TreeGrafter"/>
</dbReference>
<dbReference type="HOGENOM" id="CLU_026318_0_0_1"/>
<dbReference type="OrthoDB" id="5217604at2759"/>
<evidence type="ECO:0000256" key="1">
    <source>
        <dbReference type="ARBA" id="ARBA00004123"/>
    </source>
</evidence>
<feature type="compositionally biased region" description="Polar residues" evidence="6">
    <location>
        <begin position="141"/>
        <end position="150"/>
    </location>
</feature>
<keyword evidence="8" id="KW-1185">Reference proteome</keyword>
<keyword evidence="5" id="KW-0539">Nucleus</keyword>